<dbReference type="GO" id="GO:0006629">
    <property type="term" value="P:lipid metabolic process"/>
    <property type="evidence" value="ECO:0007669"/>
    <property type="project" value="UniProtKB-KW"/>
</dbReference>
<keyword evidence="8" id="KW-1185">Reference proteome</keyword>
<comment type="caution">
    <text evidence="7">The sequence shown here is derived from an EMBL/GenBank/DDBJ whole genome shotgun (WGS) entry which is preliminary data.</text>
</comment>
<evidence type="ECO:0000256" key="1">
    <source>
        <dbReference type="ARBA" id="ARBA00004651"/>
    </source>
</evidence>
<keyword evidence="6" id="KW-0808">Transferase</keyword>
<sequence length="340" mass="38642">MTALTQAKQSAKPFLKQAFMFFIGAVLLGVMLKTQSLDNLSILLHTRPFFLCILIFISLFIYMIGGITMTLFARAYDPCFSFWRGIKLEFIALMVENLTIGAAGKGTQMLLLHRQKLTWEQSLCCVGFDFINFQMVTFCFSMLVFCDSFMMRQFAVEMPVVITGFLCDIAPLAAAALLLYMPGIASLLHFLETKIRMRPRRQLLSSLKKGARTLKQQRRIQQEPSRVFMVLISNFIRIFFRHSLPILAAYALHVEILPSQYIHLFIASIFIELMISVVPVTGKHGIAESAFLLICTPLLPKGACLGVMILWRLAVYYIPTVFAILIFMLTPDITWKSLHP</sequence>
<dbReference type="EC" id="2.3.2.3" evidence="6"/>
<dbReference type="PANTHER" id="PTHR37693:SF1">
    <property type="entry name" value="INTEGRAL MEMBRANE PROTEIN"/>
    <property type="match status" value="1"/>
</dbReference>
<dbReference type="Proteomes" id="UP000434036">
    <property type="component" value="Unassembled WGS sequence"/>
</dbReference>
<dbReference type="GO" id="GO:0005886">
    <property type="term" value="C:plasma membrane"/>
    <property type="evidence" value="ECO:0007669"/>
    <property type="project" value="UniProtKB-SubCell"/>
</dbReference>
<evidence type="ECO:0000313" key="8">
    <source>
        <dbReference type="Proteomes" id="UP000434036"/>
    </source>
</evidence>
<dbReference type="GO" id="GO:0050071">
    <property type="term" value="F:phosphatidylglycerol lysyltransferase activity"/>
    <property type="evidence" value="ECO:0007669"/>
    <property type="project" value="UniProtKB-EC"/>
</dbReference>
<reference evidence="7 8" key="1">
    <citation type="submission" date="2019-12" db="EMBL/GenBank/DDBJ databases">
        <authorList>
            <person name="Yang R."/>
        </authorList>
    </citation>
    <scope>NUCLEOTIDE SEQUENCE [LARGE SCALE GENOMIC DNA]</scope>
    <source>
        <strain evidence="7 8">DONG20-135</strain>
    </source>
</reference>
<proteinExistence type="inferred from homology"/>
<gene>
    <name evidence="6" type="primary">mprF</name>
    <name evidence="7" type="ORF">GSF08_00285</name>
</gene>
<evidence type="ECO:0000256" key="3">
    <source>
        <dbReference type="ARBA" id="ARBA00022692"/>
    </source>
</evidence>
<feature type="transmembrane region" description="Helical" evidence="6">
    <location>
        <begin position="123"/>
        <end position="150"/>
    </location>
</feature>
<feature type="transmembrane region" description="Helical" evidence="6">
    <location>
        <begin position="316"/>
        <end position="335"/>
    </location>
</feature>
<evidence type="ECO:0000256" key="2">
    <source>
        <dbReference type="ARBA" id="ARBA00022475"/>
    </source>
</evidence>
<comment type="function">
    <text evidence="6">Catalyzes the transfer of a lysyl group from L-lysyl-tRNA(Lys) to membrane-bound phosphatidylglycerol (PG), which produces lysylphosphatidylglycerol (LPG), a major component of the bacterial membrane with a positive net charge. LPG synthesis contributes to bacterial virulence as it is involved in the resistance mechanism against cationic antimicrobial peptides (CAMP) produces by the host's immune system (defensins, cathelicidins) and by the competing microorganisms.</text>
</comment>
<dbReference type="Pfam" id="PF03706">
    <property type="entry name" value="LPG_synthase_TM"/>
    <property type="match status" value="1"/>
</dbReference>
<keyword evidence="4 6" id="KW-1133">Transmembrane helix</keyword>
<feature type="transmembrane region" description="Helical" evidence="6">
    <location>
        <begin position="49"/>
        <end position="73"/>
    </location>
</feature>
<dbReference type="PANTHER" id="PTHR37693">
    <property type="entry name" value="PHOSPHATIDYLGLYCEROL LYSYLTRANSFERASE"/>
    <property type="match status" value="1"/>
</dbReference>
<protein>
    <recommendedName>
        <fullName evidence="6">Phosphatidylglycerol lysyltransferase</fullName>
        <ecNumber evidence="6">2.3.2.3</ecNumber>
    </recommendedName>
    <alternativeName>
        <fullName evidence="6">Lysylphosphatidylglycerol synthase</fullName>
    </alternativeName>
</protein>
<dbReference type="GO" id="GO:0046677">
    <property type="term" value="P:response to antibiotic"/>
    <property type="evidence" value="ECO:0007669"/>
    <property type="project" value="UniProtKB-KW"/>
</dbReference>
<accession>A0A6N8U954</accession>
<reference evidence="7 8" key="2">
    <citation type="submission" date="2020-01" db="EMBL/GenBank/DDBJ databases">
        <title>Clostridiaceae sp. nov. isolated from the gut of human by culturomics.</title>
        <authorList>
            <person name="Chang Y."/>
        </authorList>
    </citation>
    <scope>NUCLEOTIDE SEQUENCE [LARGE SCALE GENOMIC DNA]</scope>
    <source>
        <strain evidence="7 8">DONG20-135</strain>
    </source>
</reference>
<evidence type="ECO:0000256" key="5">
    <source>
        <dbReference type="ARBA" id="ARBA00023136"/>
    </source>
</evidence>
<evidence type="ECO:0000256" key="4">
    <source>
        <dbReference type="ARBA" id="ARBA00022989"/>
    </source>
</evidence>
<comment type="subcellular location">
    <subcellularLocation>
        <location evidence="1 6">Cell membrane</location>
        <topology evidence="1 6">Multi-pass membrane protein</topology>
    </subcellularLocation>
</comment>
<comment type="similarity">
    <text evidence="6">Belongs to the LPG synthase family.</text>
</comment>
<name>A0A6N8U954_9FIRM</name>
<keyword evidence="3 6" id="KW-0812">Transmembrane</keyword>
<dbReference type="AlphaFoldDB" id="A0A6N8U954"/>
<keyword evidence="6" id="KW-0046">Antibiotic resistance</keyword>
<feature type="transmembrane region" description="Helical" evidence="6">
    <location>
        <begin position="260"/>
        <end position="278"/>
    </location>
</feature>
<feature type="transmembrane region" description="Helical" evidence="6">
    <location>
        <begin position="227"/>
        <end position="248"/>
    </location>
</feature>
<evidence type="ECO:0000256" key="6">
    <source>
        <dbReference type="RuleBase" id="RU363042"/>
    </source>
</evidence>
<dbReference type="EMBL" id="WUUQ01000001">
    <property type="protein sequence ID" value="MXQ72377.1"/>
    <property type="molecule type" value="Genomic_DNA"/>
</dbReference>
<feature type="transmembrane region" description="Helical" evidence="6">
    <location>
        <begin position="170"/>
        <end position="191"/>
    </location>
</feature>
<keyword evidence="2" id="KW-1003">Cell membrane</keyword>
<evidence type="ECO:0000313" key="7">
    <source>
        <dbReference type="EMBL" id="MXQ72377.1"/>
    </source>
</evidence>
<dbReference type="InterPro" id="IPR022791">
    <property type="entry name" value="L-PG_synthase/AglD"/>
</dbReference>
<keyword evidence="6" id="KW-0443">Lipid metabolism</keyword>
<feature type="transmembrane region" description="Helical" evidence="6">
    <location>
        <begin position="18"/>
        <end position="37"/>
    </location>
</feature>
<organism evidence="7 8">
    <name type="scientific">Copranaerobaculum intestinale</name>
    <dbReference type="NCBI Taxonomy" id="2692629"/>
    <lineage>
        <taxon>Bacteria</taxon>
        <taxon>Bacillati</taxon>
        <taxon>Bacillota</taxon>
        <taxon>Erysipelotrichia</taxon>
        <taxon>Erysipelotrichales</taxon>
        <taxon>Erysipelotrichaceae</taxon>
        <taxon>Copranaerobaculum</taxon>
    </lineage>
</organism>
<comment type="catalytic activity">
    <reaction evidence="6">
        <text>L-lysyl-tRNA(Lys) + a 1,2-diacyl-sn-glycero-3-phospho-(1'-sn-glycerol) = a 1,2-diacyl-sn-glycero-3-phospho-1'-(3'-O-L-lysyl)-sn-glycerol + tRNA(Lys)</text>
        <dbReference type="Rhea" id="RHEA:10668"/>
        <dbReference type="Rhea" id="RHEA-COMP:9696"/>
        <dbReference type="Rhea" id="RHEA-COMP:9697"/>
        <dbReference type="ChEBI" id="CHEBI:64716"/>
        <dbReference type="ChEBI" id="CHEBI:75792"/>
        <dbReference type="ChEBI" id="CHEBI:78442"/>
        <dbReference type="ChEBI" id="CHEBI:78529"/>
        <dbReference type="EC" id="2.3.2.3"/>
    </reaction>
</comment>
<dbReference type="RefSeq" id="WP_160623878.1">
    <property type="nucleotide sequence ID" value="NZ_WUUQ01000001.1"/>
</dbReference>
<keyword evidence="5 6" id="KW-0472">Membrane</keyword>